<comment type="caution">
    <text evidence="3">The sequence shown here is derived from an EMBL/GenBank/DDBJ whole genome shotgun (WGS) entry which is preliminary data.</text>
</comment>
<keyword evidence="1" id="KW-0472">Membrane</keyword>
<dbReference type="Proteomes" id="UP000297861">
    <property type="component" value="Unassembled WGS sequence"/>
</dbReference>
<dbReference type="OrthoDB" id="965642at2"/>
<protein>
    <submittedName>
        <fullName evidence="3">Zinc ribbon domain-containing protein</fullName>
    </submittedName>
</protein>
<evidence type="ECO:0000259" key="2">
    <source>
        <dbReference type="Pfam" id="PF13240"/>
    </source>
</evidence>
<keyword evidence="4" id="KW-1185">Reference proteome</keyword>
<keyword evidence="1" id="KW-0812">Transmembrane</keyword>
<keyword evidence="1" id="KW-1133">Transmembrane helix</keyword>
<proteinExistence type="predicted"/>
<dbReference type="InterPro" id="IPR026870">
    <property type="entry name" value="Zinc_ribbon_dom"/>
</dbReference>
<feature type="transmembrane region" description="Helical" evidence="1">
    <location>
        <begin position="52"/>
        <end position="73"/>
    </location>
</feature>
<evidence type="ECO:0000313" key="4">
    <source>
        <dbReference type="Proteomes" id="UP000297861"/>
    </source>
</evidence>
<gene>
    <name evidence="3" type="ORF">E2605_11010</name>
</gene>
<dbReference type="Pfam" id="PF13240">
    <property type="entry name" value="Zn_Ribbon_1"/>
    <property type="match status" value="1"/>
</dbReference>
<dbReference type="RefSeq" id="WP_026627808.1">
    <property type="nucleotide sequence ID" value="NZ_AP028867.1"/>
</dbReference>
<dbReference type="EMBL" id="SOML01000006">
    <property type="protein sequence ID" value="TFD96114.1"/>
    <property type="molecule type" value="Genomic_DNA"/>
</dbReference>
<dbReference type="STRING" id="1121485.GCA_000426485_00541"/>
<feature type="domain" description="Zinc-ribbon" evidence="2">
    <location>
        <begin position="6"/>
        <end position="27"/>
    </location>
</feature>
<evidence type="ECO:0000256" key="1">
    <source>
        <dbReference type="SAM" id="Phobius"/>
    </source>
</evidence>
<organism evidence="3 4">
    <name type="scientific">Dysgonomonas capnocytophagoides</name>
    <dbReference type="NCBI Taxonomy" id="45254"/>
    <lineage>
        <taxon>Bacteria</taxon>
        <taxon>Pseudomonadati</taxon>
        <taxon>Bacteroidota</taxon>
        <taxon>Bacteroidia</taxon>
        <taxon>Bacteroidales</taxon>
        <taxon>Dysgonomonadaceae</taxon>
        <taxon>Dysgonomonas</taxon>
    </lineage>
</organism>
<name>A0A4Y8L1U3_9BACT</name>
<evidence type="ECO:0000313" key="3">
    <source>
        <dbReference type="EMBL" id="TFD96114.1"/>
    </source>
</evidence>
<reference evidence="3 4" key="1">
    <citation type="submission" date="2019-03" db="EMBL/GenBank/DDBJ databases">
        <title>San Antonio Military Medical Center submission to MRSN (WRAIR), pending publication.</title>
        <authorList>
            <person name="Blyth D.M."/>
            <person name="Mccarthy S.L."/>
            <person name="Schall S.E."/>
            <person name="Stam J.A."/>
            <person name="Ong A.C."/>
            <person name="Mcgann P.T."/>
        </authorList>
    </citation>
    <scope>NUCLEOTIDE SEQUENCE [LARGE SCALE GENOMIC DNA]</scope>
    <source>
        <strain evidence="3 4">MRSN571793</strain>
    </source>
</reference>
<sequence>MKRNICQRCETENTSNAKFCSGCGYELERDFEEAVNTVTLPPEKKSNEKFKIIKPALAVVVALLILLGGQYLLLRLT</sequence>
<accession>A0A4Y8L1U3</accession>
<dbReference type="AlphaFoldDB" id="A0A4Y8L1U3"/>